<dbReference type="InterPro" id="IPR023352">
    <property type="entry name" value="MAPEG-like_dom_sf"/>
</dbReference>
<dbReference type="RefSeq" id="WP_341428853.1">
    <property type="nucleotide sequence ID" value="NZ_JBBUTG010000028.1"/>
</dbReference>
<dbReference type="EMBL" id="JBBUTG010000028">
    <property type="protein sequence ID" value="MEK8034426.1"/>
    <property type="molecule type" value="Genomic_DNA"/>
</dbReference>
<name>A0ABU9BX55_9BURK</name>
<dbReference type="Proteomes" id="UP001371218">
    <property type="component" value="Unassembled WGS sequence"/>
</dbReference>
<dbReference type="InterPro" id="IPR001129">
    <property type="entry name" value="Membr-assoc_MAPEG"/>
</dbReference>
<dbReference type="PANTHER" id="PTHR35371:SF1">
    <property type="entry name" value="BLR7753 PROTEIN"/>
    <property type="match status" value="1"/>
</dbReference>
<comment type="caution">
    <text evidence="6">The sequence shown here is derived from an EMBL/GenBank/DDBJ whole genome shotgun (WGS) entry which is preliminary data.</text>
</comment>
<dbReference type="Pfam" id="PF01124">
    <property type="entry name" value="MAPEG"/>
    <property type="match status" value="1"/>
</dbReference>
<feature type="transmembrane region" description="Helical" evidence="5">
    <location>
        <begin position="86"/>
        <end position="106"/>
    </location>
</feature>
<accession>A0ABU9BX55</accession>
<reference evidence="6 7" key="1">
    <citation type="submission" date="2024-04" db="EMBL/GenBank/DDBJ databases">
        <title>Novel species of the genus Ideonella isolated from streams.</title>
        <authorList>
            <person name="Lu H."/>
        </authorList>
    </citation>
    <scope>NUCLEOTIDE SEQUENCE [LARGE SCALE GENOMIC DNA]</scope>
    <source>
        <strain evidence="6 7">DXS29W</strain>
    </source>
</reference>
<keyword evidence="3 5" id="KW-1133">Transmembrane helix</keyword>
<keyword evidence="2 5" id="KW-0812">Transmembrane</keyword>
<feature type="transmembrane region" description="Helical" evidence="5">
    <location>
        <begin position="6"/>
        <end position="25"/>
    </location>
</feature>
<evidence type="ECO:0000256" key="2">
    <source>
        <dbReference type="ARBA" id="ARBA00022692"/>
    </source>
</evidence>
<keyword evidence="7" id="KW-1185">Reference proteome</keyword>
<proteinExistence type="predicted"/>
<dbReference type="PANTHER" id="PTHR35371">
    <property type="entry name" value="INNER MEMBRANE PROTEIN"/>
    <property type="match status" value="1"/>
</dbReference>
<sequence>MTPSLTLLVWMTVFTWVVLMLASLSRARAWTPRGMSLALGNRADMPEPSPAAARLDRAARNTLENFLLFAALVLAAHAAQVQHPHVTLGAQVFAVSRVAFVAVYWAGIPYLRTLVWGAGVAGMGLIAGTML</sequence>
<evidence type="ECO:0000256" key="1">
    <source>
        <dbReference type="ARBA" id="ARBA00004370"/>
    </source>
</evidence>
<feature type="transmembrane region" description="Helical" evidence="5">
    <location>
        <begin position="63"/>
        <end position="80"/>
    </location>
</feature>
<evidence type="ECO:0000256" key="5">
    <source>
        <dbReference type="SAM" id="Phobius"/>
    </source>
</evidence>
<feature type="transmembrane region" description="Helical" evidence="5">
    <location>
        <begin position="113"/>
        <end position="130"/>
    </location>
</feature>
<evidence type="ECO:0000256" key="4">
    <source>
        <dbReference type="ARBA" id="ARBA00023136"/>
    </source>
</evidence>
<gene>
    <name evidence="6" type="ORF">AACH06_26660</name>
</gene>
<evidence type="ECO:0000256" key="3">
    <source>
        <dbReference type="ARBA" id="ARBA00022989"/>
    </source>
</evidence>
<organism evidence="6 7">
    <name type="scientific">Ideonella lacteola</name>
    <dbReference type="NCBI Taxonomy" id="2984193"/>
    <lineage>
        <taxon>Bacteria</taxon>
        <taxon>Pseudomonadati</taxon>
        <taxon>Pseudomonadota</taxon>
        <taxon>Betaproteobacteria</taxon>
        <taxon>Burkholderiales</taxon>
        <taxon>Sphaerotilaceae</taxon>
        <taxon>Ideonella</taxon>
    </lineage>
</organism>
<dbReference type="SUPFAM" id="SSF161084">
    <property type="entry name" value="MAPEG domain-like"/>
    <property type="match status" value="1"/>
</dbReference>
<keyword evidence="4 5" id="KW-0472">Membrane</keyword>
<evidence type="ECO:0000313" key="7">
    <source>
        <dbReference type="Proteomes" id="UP001371218"/>
    </source>
</evidence>
<evidence type="ECO:0000313" key="6">
    <source>
        <dbReference type="EMBL" id="MEK8034426.1"/>
    </source>
</evidence>
<dbReference type="Gene3D" id="1.20.120.550">
    <property type="entry name" value="Membrane associated eicosanoid/glutathione metabolism-like domain"/>
    <property type="match status" value="1"/>
</dbReference>
<comment type="subcellular location">
    <subcellularLocation>
        <location evidence="1">Membrane</location>
    </subcellularLocation>
</comment>
<protein>
    <submittedName>
        <fullName evidence="6">MAPEG family protein</fullName>
    </submittedName>
</protein>